<evidence type="ECO:0000259" key="2">
    <source>
        <dbReference type="SMART" id="SM00849"/>
    </source>
</evidence>
<dbReference type="InterPro" id="IPR036866">
    <property type="entry name" value="RibonucZ/Hydroxyglut_hydro"/>
</dbReference>
<evidence type="ECO:0000313" key="4">
    <source>
        <dbReference type="Proteomes" id="UP000199584"/>
    </source>
</evidence>
<dbReference type="CDD" id="cd07726">
    <property type="entry name" value="ST1585-like_MBL-fold"/>
    <property type="match status" value="1"/>
</dbReference>
<dbReference type="SUPFAM" id="SSF56281">
    <property type="entry name" value="Metallo-hydrolase/oxidoreductase"/>
    <property type="match status" value="1"/>
</dbReference>
<dbReference type="PANTHER" id="PTHR42951">
    <property type="entry name" value="METALLO-BETA-LACTAMASE DOMAIN-CONTAINING"/>
    <property type="match status" value="1"/>
</dbReference>
<proteinExistence type="predicted"/>
<dbReference type="RefSeq" id="WP_092481602.1">
    <property type="nucleotide sequence ID" value="NZ_FOYM01000001.1"/>
</dbReference>
<dbReference type="OrthoDB" id="9761531at2"/>
<organism evidence="3 4">
    <name type="scientific">Desulfoscipio geothermicus DSM 3669</name>
    <dbReference type="NCBI Taxonomy" id="1121426"/>
    <lineage>
        <taxon>Bacteria</taxon>
        <taxon>Bacillati</taxon>
        <taxon>Bacillota</taxon>
        <taxon>Clostridia</taxon>
        <taxon>Eubacteriales</taxon>
        <taxon>Desulfallaceae</taxon>
        <taxon>Desulfoscipio</taxon>
    </lineage>
</organism>
<reference evidence="4" key="1">
    <citation type="submission" date="2016-10" db="EMBL/GenBank/DDBJ databases">
        <authorList>
            <person name="Varghese N."/>
            <person name="Submissions S."/>
        </authorList>
    </citation>
    <scope>NUCLEOTIDE SEQUENCE [LARGE SCALE GENOMIC DNA]</scope>
    <source>
        <strain evidence="4">DSM 3669</strain>
    </source>
</reference>
<dbReference type="EMBL" id="FOYM01000001">
    <property type="protein sequence ID" value="SFQ95513.1"/>
    <property type="molecule type" value="Genomic_DNA"/>
</dbReference>
<feature type="domain" description="Metallo-beta-lactamase" evidence="2">
    <location>
        <begin position="24"/>
        <end position="229"/>
    </location>
</feature>
<dbReference type="AlphaFoldDB" id="A0A1I6CQV1"/>
<dbReference type="STRING" id="39060.SAMN05660706_101206"/>
<evidence type="ECO:0000313" key="3">
    <source>
        <dbReference type="EMBL" id="SFQ95513.1"/>
    </source>
</evidence>
<evidence type="ECO:0000256" key="1">
    <source>
        <dbReference type="SAM" id="Coils"/>
    </source>
</evidence>
<dbReference type="SMART" id="SM00849">
    <property type="entry name" value="Lactamase_B"/>
    <property type="match status" value="1"/>
</dbReference>
<name>A0A1I6CQV1_9FIRM</name>
<protein>
    <submittedName>
        <fullName evidence="3">Glyoxylase, beta-lactamase superfamily II</fullName>
    </submittedName>
</protein>
<dbReference type="Pfam" id="PF00753">
    <property type="entry name" value="Lactamase_B"/>
    <property type="match status" value="1"/>
</dbReference>
<dbReference type="Proteomes" id="UP000199584">
    <property type="component" value="Unassembled WGS sequence"/>
</dbReference>
<dbReference type="InterPro" id="IPR050855">
    <property type="entry name" value="NDM-1-like"/>
</dbReference>
<keyword evidence="4" id="KW-1185">Reference proteome</keyword>
<dbReference type="InterPro" id="IPR037482">
    <property type="entry name" value="ST1585_MBL-fold"/>
</dbReference>
<accession>A0A1I6CQV1</accession>
<feature type="coiled-coil region" evidence="1">
    <location>
        <begin position="259"/>
        <end position="286"/>
    </location>
</feature>
<dbReference type="PANTHER" id="PTHR42951:SF22">
    <property type="entry name" value="METALLO BETA-LACTAMASE SUPERFAMILY LIPOPROTEIN"/>
    <property type="match status" value="1"/>
</dbReference>
<gene>
    <name evidence="3" type="ORF">SAMN05660706_101206</name>
</gene>
<sequence length="329" mass="36967">MADIIELSGDIFQVDLKECGYEGRTAGYFVRGKDGWMLLETGPASSAGAIMEAVKLLGIKPEQLKYIAVTHIHLDHAGGLGVVAKYFNEARVVLHPKGARHMINPSRLIAGAYNFWGKEKMEQYGEVIPVAEERVINVLEGDVIDLGDRKIEVWETPGHAKNHVCYYDTRTRGVFSGDALGVFSPKLSRLLERPVLRPATPAPDFNGELMFKSLYRVATSKIEQIYFTHFGVGRPSQLLIENILGQLSVFMEMGRSYSEQKGADEKNNEQKNLENLQLEMEQYIRKGLLGPKKNLEKTGILTEQDWEFQVNMIRMSAGGILQYLNKVKC</sequence>
<keyword evidence="1" id="KW-0175">Coiled coil</keyword>
<dbReference type="InterPro" id="IPR001279">
    <property type="entry name" value="Metallo-B-lactamas"/>
</dbReference>
<dbReference type="Gene3D" id="3.60.15.10">
    <property type="entry name" value="Ribonuclease Z/Hydroxyacylglutathione hydrolase-like"/>
    <property type="match status" value="1"/>
</dbReference>